<sequence length="120" mass="13572">MSPGARGDREFSPAVEMEGYLIAHNHREHARREAEGLCARMPWLTTAQAEDLTRQYVLLRIGLSRRMLLDVTERTAQLREEYEARYRALRRALLRRHAGAACATLVCAAGMSTLVSMASR</sequence>
<proteinExistence type="predicted"/>
<keyword evidence="1" id="KW-1133">Transmembrane helix</keyword>
<feature type="transmembrane region" description="Helical" evidence="1">
    <location>
        <begin position="97"/>
        <end position="118"/>
    </location>
</feature>
<evidence type="ECO:0000313" key="3">
    <source>
        <dbReference type="Proteomes" id="UP001551584"/>
    </source>
</evidence>
<dbReference type="EMBL" id="JBEZNA010000049">
    <property type="protein sequence ID" value="MEU9579538.1"/>
    <property type="molecule type" value="Genomic_DNA"/>
</dbReference>
<organism evidence="2 3">
    <name type="scientific">Streptomyces chilikensis</name>
    <dbReference type="NCBI Taxonomy" id="1194079"/>
    <lineage>
        <taxon>Bacteria</taxon>
        <taxon>Bacillati</taxon>
        <taxon>Actinomycetota</taxon>
        <taxon>Actinomycetes</taxon>
        <taxon>Kitasatosporales</taxon>
        <taxon>Streptomycetaceae</taxon>
        <taxon>Streptomyces</taxon>
    </lineage>
</organism>
<evidence type="ECO:0000256" key="1">
    <source>
        <dbReference type="SAM" id="Phobius"/>
    </source>
</evidence>
<keyword evidence="1" id="KW-0812">Transmembrane</keyword>
<dbReference type="Proteomes" id="UP001551584">
    <property type="component" value="Unassembled WGS sequence"/>
</dbReference>
<comment type="caution">
    <text evidence="2">The sequence shown here is derived from an EMBL/GenBank/DDBJ whole genome shotgun (WGS) entry which is preliminary data.</text>
</comment>
<gene>
    <name evidence="2" type="ORF">AB0D95_20080</name>
</gene>
<accession>A0ABV3ETI5</accession>
<dbReference type="RefSeq" id="WP_359274519.1">
    <property type="nucleotide sequence ID" value="NZ_JBEZNA010000049.1"/>
</dbReference>
<reference evidence="2 3" key="1">
    <citation type="submission" date="2024-06" db="EMBL/GenBank/DDBJ databases">
        <title>The Natural Products Discovery Center: Release of the First 8490 Sequenced Strains for Exploring Actinobacteria Biosynthetic Diversity.</title>
        <authorList>
            <person name="Kalkreuter E."/>
            <person name="Kautsar S.A."/>
            <person name="Yang D."/>
            <person name="Bader C.D."/>
            <person name="Teijaro C.N."/>
            <person name="Fluegel L."/>
            <person name="Davis C.M."/>
            <person name="Simpson J.R."/>
            <person name="Lauterbach L."/>
            <person name="Steele A.D."/>
            <person name="Gui C."/>
            <person name="Meng S."/>
            <person name="Li G."/>
            <person name="Viehrig K."/>
            <person name="Ye F."/>
            <person name="Su P."/>
            <person name="Kiefer A.F."/>
            <person name="Nichols A."/>
            <person name="Cepeda A.J."/>
            <person name="Yan W."/>
            <person name="Fan B."/>
            <person name="Jiang Y."/>
            <person name="Adhikari A."/>
            <person name="Zheng C.-J."/>
            <person name="Schuster L."/>
            <person name="Cowan T.M."/>
            <person name="Smanski M.J."/>
            <person name="Chevrette M.G."/>
            <person name="De Carvalho L.P.S."/>
            <person name="Shen B."/>
        </authorList>
    </citation>
    <scope>NUCLEOTIDE SEQUENCE [LARGE SCALE GENOMIC DNA]</scope>
    <source>
        <strain evidence="2 3">NPDC048117</strain>
    </source>
</reference>
<keyword evidence="3" id="KW-1185">Reference proteome</keyword>
<protein>
    <submittedName>
        <fullName evidence="2">Uncharacterized protein</fullName>
    </submittedName>
</protein>
<evidence type="ECO:0000313" key="2">
    <source>
        <dbReference type="EMBL" id="MEU9579538.1"/>
    </source>
</evidence>
<name>A0ABV3ETI5_9ACTN</name>
<keyword evidence="1" id="KW-0472">Membrane</keyword>